<evidence type="ECO:0000256" key="1">
    <source>
        <dbReference type="ARBA" id="ARBA00004477"/>
    </source>
</evidence>
<feature type="transmembrane region" description="Helical" evidence="12">
    <location>
        <begin position="329"/>
        <end position="349"/>
    </location>
</feature>
<dbReference type="GO" id="GO:0031501">
    <property type="term" value="C:mannosyltransferase complex"/>
    <property type="evidence" value="ECO:0007669"/>
    <property type="project" value="TreeGrafter"/>
</dbReference>
<keyword evidence="5 12" id="KW-0337">GPI-anchor biosynthesis</keyword>
<feature type="transmembrane region" description="Helical" evidence="12">
    <location>
        <begin position="267"/>
        <end position="287"/>
    </location>
</feature>
<dbReference type="InterPro" id="IPR007315">
    <property type="entry name" value="PIG-V/Gpi18"/>
</dbReference>
<sequence>MAALTDAQHKYWRNRLFLAFAAWKAILLLLAAFVPGPGYDSSALILVTSSQSRHVDFQSFPVKDRLALSLFRWDALYFVKSAERDYIYEQEWAFSWAFARLLRFASRYLSQGELGSASEAVRLRSLILTGFWISTLCHFLSVLVLFNFANIILRNHRAGRTAFIACVLHILSPAGLFLSAPYAESLFSLTNFLGMFLYARARSTERETQRWSIAQDALSLSSGLMFGFASSIRSNGLLSGIIFLFDVAELAPRIVTLRLHRRETRRIIVTCIAGVLTAVGFISPQFLAYKEYCGLGPSGSGWRPWCERRIPSIYSWVQSQYWNVGFLRYWNLSNLPLFLIAVPILWLLFKTSVTVLRSIPAHHTLSDVSVPPSRGRAKVQASTLGYLELPHLALPQLILGVLATTNFHVQIINRISSGYPIWYIVIASWIVESAGSQKKGNFPVPLQWVVRGMAMYALIQGMLFANFLPPA</sequence>
<dbReference type="AlphaFoldDB" id="A0A6A5WGJ4"/>
<gene>
    <name evidence="13" type="ORF">P154DRAFT_546950</name>
</gene>
<protein>
    <recommendedName>
        <fullName evidence="4 12">GPI mannosyltransferase 2</fullName>
        <ecNumber evidence="12">2.4.1.-</ecNumber>
    </recommendedName>
</protein>
<evidence type="ECO:0000256" key="9">
    <source>
        <dbReference type="ARBA" id="ARBA00022824"/>
    </source>
</evidence>
<dbReference type="EMBL" id="ML977605">
    <property type="protein sequence ID" value="KAF1998305.1"/>
    <property type="molecule type" value="Genomic_DNA"/>
</dbReference>
<dbReference type="PANTHER" id="PTHR12468">
    <property type="entry name" value="GPI MANNOSYLTRANSFERASE 2"/>
    <property type="match status" value="1"/>
</dbReference>
<keyword evidence="8 12" id="KW-0812">Transmembrane</keyword>
<evidence type="ECO:0000256" key="5">
    <source>
        <dbReference type="ARBA" id="ARBA00022502"/>
    </source>
</evidence>
<keyword evidence="10 12" id="KW-1133">Transmembrane helix</keyword>
<dbReference type="GO" id="GO:0005789">
    <property type="term" value="C:endoplasmic reticulum membrane"/>
    <property type="evidence" value="ECO:0007669"/>
    <property type="project" value="UniProtKB-SubCell"/>
</dbReference>
<keyword evidence="14" id="KW-1185">Reference proteome</keyword>
<dbReference type="GO" id="GO:0000009">
    <property type="term" value="F:alpha-1,6-mannosyltransferase activity"/>
    <property type="evidence" value="ECO:0007669"/>
    <property type="project" value="InterPro"/>
</dbReference>
<feature type="transmembrane region" description="Helical" evidence="12">
    <location>
        <begin position="126"/>
        <end position="149"/>
    </location>
</feature>
<keyword evidence="9 12" id="KW-0256">Endoplasmic reticulum</keyword>
<evidence type="ECO:0000313" key="14">
    <source>
        <dbReference type="Proteomes" id="UP000799779"/>
    </source>
</evidence>
<dbReference type="OrthoDB" id="10252502at2759"/>
<comment type="subcellular location">
    <subcellularLocation>
        <location evidence="1 12">Endoplasmic reticulum membrane</location>
        <topology evidence="1 12">Multi-pass membrane protein</topology>
    </subcellularLocation>
</comment>
<dbReference type="EC" id="2.4.1.-" evidence="12"/>
<organism evidence="13 14">
    <name type="scientific">Amniculicola lignicola CBS 123094</name>
    <dbReference type="NCBI Taxonomy" id="1392246"/>
    <lineage>
        <taxon>Eukaryota</taxon>
        <taxon>Fungi</taxon>
        <taxon>Dikarya</taxon>
        <taxon>Ascomycota</taxon>
        <taxon>Pezizomycotina</taxon>
        <taxon>Dothideomycetes</taxon>
        <taxon>Pleosporomycetidae</taxon>
        <taxon>Pleosporales</taxon>
        <taxon>Amniculicolaceae</taxon>
        <taxon>Amniculicola</taxon>
    </lineage>
</organism>
<evidence type="ECO:0000256" key="4">
    <source>
        <dbReference type="ARBA" id="ARBA00013795"/>
    </source>
</evidence>
<feature type="transmembrane region" description="Helical" evidence="12">
    <location>
        <begin position="16"/>
        <end position="34"/>
    </location>
</feature>
<evidence type="ECO:0000256" key="8">
    <source>
        <dbReference type="ARBA" id="ARBA00022692"/>
    </source>
</evidence>
<feature type="transmembrane region" description="Helical" evidence="12">
    <location>
        <begin position="448"/>
        <end position="468"/>
    </location>
</feature>
<comment type="function">
    <text evidence="12">Mannosyltransferase involved in glycosylphosphatidylinositol-anchor biosynthesis.</text>
</comment>
<evidence type="ECO:0000313" key="13">
    <source>
        <dbReference type="EMBL" id="KAF1998305.1"/>
    </source>
</evidence>
<evidence type="ECO:0000256" key="10">
    <source>
        <dbReference type="ARBA" id="ARBA00022989"/>
    </source>
</evidence>
<evidence type="ECO:0000256" key="12">
    <source>
        <dbReference type="RuleBase" id="RU363112"/>
    </source>
</evidence>
<keyword evidence="7 12" id="KW-0808">Transferase</keyword>
<dbReference type="UniPathway" id="UPA00196"/>
<evidence type="ECO:0000256" key="6">
    <source>
        <dbReference type="ARBA" id="ARBA00022676"/>
    </source>
</evidence>
<evidence type="ECO:0000256" key="7">
    <source>
        <dbReference type="ARBA" id="ARBA00022679"/>
    </source>
</evidence>
<dbReference type="Proteomes" id="UP000799779">
    <property type="component" value="Unassembled WGS sequence"/>
</dbReference>
<dbReference type="Pfam" id="PF04188">
    <property type="entry name" value="Mannosyl_trans2"/>
    <property type="match status" value="1"/>
</dbReference>
<accession>A0A6A5WGJ4</accession>
<evidence type="ECO:0000256" key="3">
    <source>
        <dbReference type="ARBA" id="ARBA00008698"/>
    </source>
</evidence>
<name>A0A6A5WGJ4_9PLEO</name>
<feature type="transmembrane region" description="Helical" evidence="12">
    <location>
        <begin position="161"/>
        <end position="179"/>
    </location>
</feature>
<evidence type="ECO:0000256" key="2">
    <source>
        <dbReference type="ARBA" id="ARBA00004687"/>
    </source>
</evidence>
<evidence type="ECO:0000256" key="11">
    <source>
        <dbReference type="ARBA" id="ARBA00023136"/>
    </source>
</evidence>
<comment type="pathway">
    <text evidence="2 12">Glycolipid biosynthesis; glycosylphosphatidylinositol-anchor biosynthesis.</text>
</comment>
<dbReference type="GO" id="GO:0006506">
    <property type="term" value="P:GPI anchor biosynthetic process"/>
    <property type="evidence" value="ECO:0007669"/>
    <property type="project" value="UniProtKB-UniPathway"/>
</dbReference>
<comment type="caution">
    <text evidence="12">Lacks conserved residue(s) required for the propagation of feature annotation.</text>
</comment>
<comment type="similarity">
    <text evidence="3 12">Belongs to the PIGV family.</text>
</comment>
<reference evidence="13" key="1">
    <citation type="journal article" date="2020" name="Stud. Mycol.">
        <title>101 Dothideomycetes genomes: a test case for predicting lifestyles and emergence of pathogens.</title>
        <authorList>
            <person name="Haridas S."/>
            <person name="Albert R."/>
            <person name="Binder M."/>
            <person name="Bloem J."/>
            <person name="Labutti K."/>
            <person name="Salamov A."/>
            <person name="Andreopoulos B."/>
            <person name="Baker S."/>
            <person name="Barry K."/>
            <person name="Bills G."/>
            <person name="Bluhm B."/>
            <person name="Cannon C."/>
            <person name="Castanera R."/>
            <person name="Culley D."/>
            <person name="Daum C."/>
            <person name="Ezra D."/>
            <person name="Gonzalez J."/>
            <person name="Henrissat B."/>
            <person name="Kuo A."/>
            <person name="Liang C."/>
            <person name="Lipzen A."/>
            <person name="Lutzoni F."/>
            <person name="Magnuson J."/>
            <person name="Mondo S."/>
            <person name="Nolan M."/>
            <person name="Ohm R."/>
            <person name="Pangilinan J."/>
            <person name="Park H.-J."/>
            <person name="Ramirez L."/>
            <person name="Alfaro M."/>
            <person name="Sun H."/>
            <person name="Tritt A."/>
            <person name="Yoshinaga Y."/>
            <person name="Zwiers L.-H."/>
            <person name="Turgeon B."/>
            <person name="Goodwin S."/>
            <person name="Spatafora J."/>
            <person name="Crous P."/>
            <person name="Grigoriev I."/>
        </authorList>
    </citation>
    <scope>NUCLEOTIDE SEQUENCE</scope>
    <source>
        <strain evidence="13">CBS 123094</strain>
    </source>
</reference>
<keyword evidence="11 12" id="KW-0472">Membrane</keyword>
<proteinExistence type="inferred from homology"/>
<keyword evidence="6 12" id="KW-0328">Glycosyltransferase</keyword>
<dbReference type="GO" id="GO:0004376">
    <property type="term" value="F:GPI mannosyltransferase activity"/>
    <property type="evidence" value="ECO:0007669"/>
    <property type="project" value="InterPro"/>
</dbReference>
<dbReference type="PANTHER" id="PTHR12468:SF2">
    <property type="entry name" value="GPI MANNOSYLTRANSFERASE 2"/>
    <property type="match status" value="1"/>
</dbReference>